<reference evidence="1 2" key="1">
    <citation type="journal article" date="2015" name="Genome Announc.">
        <title>Complete Genome Sequence of the Type Strain Corynebacterium mustelae DSM 45274, Isolated from Various Tissues of a Male Ferret with Lethal Sepsis.</title>
        <authorList>
            <person name="Ruckert C."/>
            <person name="Eimer J."/>
            <person name="Winkler A."/>
            <person name="Tauch A."/>
        </authorList>
    </citation>
    <scope>NUCLEOTIDE SEQUENCE [LARGE SCALE GENOMIC DNA]</scope>
    <source>
        <strain evidence="1 2">DSM 45274</strain>
    </source>
</reference>
<dbReference type="PATRIC" id="fig|571915.4.peg.1542"/>
<reference evidence="2" key="2">
    <citation type="submission" date="2015-05" db="EMBL/GenBank/DDBJ databases">
        <title>Complete genome sequence of Corynebacterium mustelae DSM 45274, isolated from various tissues of a male ferret with lethal sepsis.</title>
        <authorList>
            <person name="Ruckert C."/>
            <person name="Albersmeier A."/>
            <person name="Winkler A."/>
            <person name="Tauch A."/>
        </authorList>
    </citation>
    <scope>NUCLEOTIDE SEQUENCE [LARGE SCALE GENOMIC DNA]</scope>
    <source>
        <strain evidence="2">DSM 45274</strain>
    </source>
</reference>
<dbReference type="RefSeq" id="WP_047261923.1">
    <property type="nucleotide sequence ID" value="NZ_CP011542.1"/>
</dbReference>
<dbReference type="Proteomes" id="UP000035199">
    <property type="component" value="Chromosome"/>
</dbReference>
<dbReference type="KEGG" id="cmv:CMUST_07235"/>
<proteinExistence type="predicted"/>
<name>A0A0G3H3V8_9CORY</name>
<accession>A0A0G3H3V8</accession>
<dbReference type="STRING" id="571915.CMUST_07235"/>
<dbReference type="AlphaFoldDB" id="A0A0G3H3V8"/>
<organism evidence="1 2">
    <name type="scientific">Corynebacterium mustelae</name>
    <dbReference type="NCBI Taxonomy" id="571915"/>
    <lineage>
        <taxon>Bacteria</taxon>
        <taxon>Bacillati</taxon>
        <taxon>Actinomycetota</taxon>
        <taxon>Actinomycetes</taxon>
        <taxon>Mycobacteriales</taxon>
        <taxon>Corynebacteriaceae</taxon>
        <taxon>Corynebacterium</taxon>
    </lineage>
</organism>
<sequence length="135" mass="15173">MTEPYAALASISPDERGDRRLVWGDYEFIVGELGDAPEDIALFNDTVRSYAEALPGIISAIVELYPPDWEVTEERVRAELGAPKVHLRPTAPEEIREWYGDITLTYLEHEFDYSHIIDVSCSGSVRTILNVSMDG</sequence>
<protein>
    <submittedName>
        <fullName evidence="1">Uncharacterized protein</fullName>
    </submittedName>
</protein>
<evidence type="ECO:0000313" key="2">
    <source>
        <dbReference type="Proteomes" id="UP000035199"/>
    </source>
</evidence>
<gene>
    <name evidence="1" type="ORF">CMUST_07235</name>
</gene>
<keyword evidence="2" id="KW-1185">Reference proteome</keyword>
<dbReference type="EMBL" id="CP011542">
    <property type="protein sequence ID" value="AKK05777.1"/>
    <property type="molecule type" value="Genomic_DNA"/>
</dbReference>
<evidence type="ECO:0000313" key="1">
    <source>
        <dbReference type="EMBL" id="AKK05777.1"/>
    </source>
</evidence>